<dbReference type="OrthoDB" id="68020at2759"/>
<evidence type="ECO:0000313" key="2">
    <source>
        <dbReference type="Proteomes" id="UP000541444"/>
    </source>
</evidence>
<accession>A0A7J7LXB2</accession>
<dbReference type="InterPro" id="IPR044210">
    <property type="entry name" value="Tfc3-like"/>
</dbReference>
<name>A0A7J7LXB2_9MAGN</name>
<dbReference type="PANTHER" id="PTHR15180">
    <property type="entry name" value="GENERAL TRANSCRIPTION FACTOR 3C POLYPEPTIDE 1"/>
    <property type="match status" value="1"/>
</dbReference>
<dbReference type="GO" id="GO:0003677">
    <property type="term" value="F:DNA binding"/>
    <property type="evidence" value="ECO:0007669"/>
    <property type="project" value="InterPro"/>
</dbReference>
<evidence type="ECO:0000313" key="1">
    <source>
        <dbReference type="EMBL" id="KAF6147296.1"/>
    </source>
</evidence>
<dbReference type="GO" id="GO:0042791">
    <property type="term" value="P:5S class rRNA transcription by RNA polymerase III"/>
    <property type="evidence" value="ECO:0007669"/>
    <property type="project" value="TreeGrafter"/>
</dbReference>
<proteinExistence type="predicted"/>
<comment type="caution">
    <text evidence="1">The sequence shown here is derived from an EMBL/GenBank/DDBJ whole genome shotgun (WGS) entry which is preliminary data.</text>
</comment>
<dbReference type="Proteomes" id="UP000541444">
    <property type="component" value="Unassembled WGS sequence"/>
</dbReference>
<dbReference type="EMBL" id="JACGCM010001927">
    <property type="protein sequence ID" value="KAF6147296.1"/>
    <property type="molecule type" value="Genomic_DNA"/>
</dbReference>
<dbReference type="GO" id="GO:0006384">
    <property type="term" value="P:transcription initiation at RNA polymerase III promoter"/>
    <property type="evidence" value="ECO:0007669"/>
    <property type="project" value="InterPro"/>
</dbReference>
<sequence length="203" mass="22999">MQVNAFFNVRVVCASRRSKYFLTSMKSLQAPNSEPVSMSYSEYNDYPETSVNLREEVPGISNEVKAQEVSTFVNNVHTGASSKWASGDCLSCRPIVPWINVDGTMNLVVYEGLTRRVLGIVMQNPGILEDHLIHRMTVLNPQSCRTLLELMILDNHLILRRMHQTTSTSLPAGLECLFRRSFKKSESICRKHIFANPMSTFLL</sequence>
<dbReference type="AlphaFoldDB" id="A0A7J7LXB2"/>
<dbReference type="GO" id="GO:0000127">
    <property type="term" value="C:transcription factor TFIIIC complex"/>
    <property type="evidence" value="ECO:0007669"/>
    <property type="project" value="InterPro"/>
</dbReference>
<organism evidence="1 2">
    <name type="scientific">Kingdonia uniflora</name>
    <dbReference type="NCBI Taxonomy" id="39325"/>
    <lineage>
        <taxon>Eukaryota</taxon>
        <taxon>Viridiplantae</taxon>
        <taxon>Streptophyta</taxon>
        <taxon>Embryophyta</taxon>
        <taxon>Tracheophyta</taxon>
        <taxon>Spermatophyta</taxon>
        <taxon>Magnoliopsida</taxon>
        <taxon>Ranunculales</taxon>
        <taxon>Circaeasteraceae</taxon>
        <taxon>Kingdonia</taxon>
    </lineage>
</organism>
<gene>
    <name evidence="1" type="ORF">GIB67_009779</name>
</gene>
<reference evidence="1 2" key="1">
    <citation type="journal article" date="2020" name="IScience">
        <title>Genome Sequencing of the Endangered Kingdonia uniflora (Circaeasteraceae, Ranunculales) Reveals Potential Mechanisms of Evolutionary Specialization.</title>
        <authorList>
            <person name="Sun Y."/>
            <person name="Deng T."/>
            <person name="Zhang A."/>
            <person name="Moore M.J."/>
            <person name="Landis J.B."/>
            <person name="Lin N."/>
            <person name="Zhang H."/>
            <person name="Zhang X."/>
            <person name="Huang J."/>
            <person name="Zhang X."/>
            <person name="Sun H."/>
            <person name="Wang H."/>
        </authorList>
    </citation>
    <scope>NUCLEOTIDE SEQUENCE [LARGE SCALE GENOMIC DNA]</scope>
    <source>
        <strain evidence="1">TB1705</strain>
        <tissue evidence="1">Leaf</tissue>
    </source>
</reference>
<dbReference type="PANTHER" id="PTHR15180:SF1">
    <property type="entry name" value="GENERAL TRANSCRIPTION FACTOR 3C POLYPEPTIDE 1"/>
    <property type="match status" value="1"/>
</dbReference>
<protein>
    <submittedName>
        <fullName evidence="1">Uncharacterized protein</fullName>
    </submittedName>
</protein>
<keyword evidence="2" id="KW-1185">Reference proteome</keyword>